<dbReference type="PANTHER" id="PTHR33147">
    <property type="entry name" value="DEFENSIN-LIKE PROTEIN 1"/>
    <property type="match status" value="1"/>
</dbReference>
<accession>A0A1E5VD95</accession>
<keyword evidence="6" id="KW-1185">Reference proteome</keyword>
<dbReference type="PROSITE" id="PS00940">
    <property type="entry name" value="GAMMA_THIONIN"/>
    <property type="match status" value="1"/>
</dbReference>
<dbReference type="SMART" id="SM00505">
    <property type="entry name" value="Knot1"/>
    <property type="match status" value="1"/>
</dbReference>
<dbReference type="STRING" id="888268.A0A1E5VD95"/>
<keyword evidence="1 3" id="KW-0732">Signal</keyword>
<dbReference type="CDD" id="cd00107">
    <property type="entry name" value="Knot1"/>
    <property type="match status" value="1"/>
</dbReference>
<proteinExistence type="predicted"/>
<evidence type="ECO:0000313" key="6">
    <source>
        <dbReference type="Proteomes" id="UP000095767"/>
    </source>
</evidence>
<dbReference type="Pfam" id="PF00304">
    <property type="entry name" value="Gamma-thionin"/>
    <property type="match status" value="1"/>
</dbReference>
<dbReference type="SUPFAM" id="SSF57095">
    <property type="entry name" value="Scorpion toxin-like"/>
    <property type="match status" value="1"/>
</dbReference>
<comment type="caution">
    <text evidence="5">The sequence shown here is derived from an EMBL/GenBank/DDBJ whole genome shotgun (WGS) entry which is preliminary data.</text>
</comment>
<name>A0A1E5VD95_9POAL</name>
<dbReference type="OrthoDB" id="679888at2759"/>
<dbReference type="PANTHER" id="PTHR33147:SF106">
    <property type="entry name" value="DEFENSIN-LIKE PROTEIN 11"/>
    <property type="match status" value="1"/>
</dbReference>
<dbReference type="GO" id="GO:0006952">
    <property type="term" value="P:defense response"/>
    <property type="evidence" value="ECO:0007669"/>
    <property type="project" value="InterPro"/>
</dbReference>
<dbReference type="Gene3D" id="3.30.30.10">
    <property type="entry name" value="Knottin, scorpion toxin-like"/>
    <property type="match status" value="1"/>
</dbReference>
<keyword evidence="2" id="KW-1015">Disulfide bond</keyword>
<feature type="chain" id="PRO_5009187992" description="Knottins-like domain-containing protein" evidence="3">
    <location>
        <begin position="29"/>
        <end position="92"/>
    </location>
</feature>
<feature type="domain" description="Knottins-like" evidence="4">
    <location>
        <begin position="30"/>
        <end position="77"/>
    </location>
</feature>
<feature type="signal peptide" evidence="3">
    <location>
        <begin position="1"/>
        <end position="28"/>
    </location>
</feature>
<protein>
    <recommendedName>
        <fullName evidence="4">Knottins-like domain-containing protein</fullName>
    </recommendedName>
</protein>
<dbReference type="AlphaFoldDB" id="A0A1E5VD95"/>
<sequence length="92" mass="9554">MEASQTKLSAAVVVLLLVMAAETGPVQARECLSQSTTFNGLCLSSDSCNDKCLQESSAYSGGKCGGLFLRCFCITPCKTTTLLAAPEASPAR</sequence>
<gene>
    <name evidence="5" type="ORF">BAE44_0015860</name>
</gene>
<dbReference type="InterPro" id="IPR036574">
    <property type="entry name" value="Scorpion_toxin-like_sf"/>
</dbReference>
<evidence type="ECO:0000256" key="2">
    <source>
        <dbReference type="ARBA" id="ARBA00023157"/>
    </source>
</evidence>
<reference evidence="5 6" key="1">
    <citation type="submission" date="2016-09" db="EMBL/GenBank/DDBJ databases">
        <title>The draft genome of Dichanthelium oligosanthes: A C3 panicoid grass species.</title>
        <authorList>
            <person name="Studer A.J."/>
            <person name="Schnable J.C."/>
            <person name="Brutnell T.P."/>
        </authorList>
    </citation>
    <scope>NUCLEOTIDE SEQUENCE [LARGE SCALE GENOMIC DNA]</scope>
    <source>
        <strain evidence="6">cv. Kellogg 1175</strain>
        <tissue evidence="5">Leaf</tissue>
    </source>
</reference>
<evidence type="ECO:0000256" key="3">
    <source>
        <dbReference type="SAM" id="SignalP"/>
    </source>
</evidence>
<evidence type="ECO:0000259" key="4">
    <source>
        <dbReference type="SMART" id="SM00505"/>
    </source>
</evidence>
<organism evidence="5 6">
    <name type="scientific">Dichanthelium oligosanthes</name>
    <dbReference type="NCBI Taxonomy" id="888268"/>
    <lineage>
        <taxon>Eukaryota</taxon>
        <taxon>Viridiplantae</taxon>
        <taxon>Streptophyta</taxon>
        <taxon>Embryophyta</taxon>
        <taxon>Tracheophyta</taxon>
        <taxon>Spermatophyta</taxon>
        <taxon>Magnoliopsida</taxon>
        <taxon>Liliopsida</taxon>
        <taxon>Poales</taxon>
        <taxon>Poaceae</taxon>
        <taxon>PACMAD clade</taxon>
        <taxon>Panicoideae</taxon>
        <taxon>Panicodae</taxon>
        <taxon>Paniceae</taxon>
        <taxon>Dichantheliinae</taxon>
        <taxon>Dichanthelium</taxon>
    </lineage>
</organism>
<dbReference type="Proteomes" id="UP000095767">
    <property type="component" value="Unassembled WGS sequence"/>
</dbReference>
<dbReference type="InterPro" id="IPR003614">
    <property type="entry name" value="Knottins"/>
</dbReference>
<evidence type="ECO:0000256" key="1">
    <source>
        <dbReference type="ARBA" id="ARBA00022729"/>
    </source>
</evidence>
<evidence type="ECO:0000313" key="5">
    <source>
        <dbReference type="EMBL" id="OEL23122.1"/>
    </source>
</evidence>
<dbReference type="EMBL" id="LWDX02043441">
    <property type="protein sequence ID" value="OEL23122.1"/>
    <property type="molecule type" value="Genomic_DNA"/>
</dbReference>
<dbReference type="InterPro" id="IPR008176">
    <property type="entry name" value="Defensin_plant"/>
</dbReference>